<reference evidence="1" key="1">
    <citation type="submission" date="2024-02" db="EMBL/GenBank/DDBJ databases">
        <authorList>
            <consortium name="ELIXIR-Norway"/>
            <consortium name="Elixir Norway"/>
        </authorList>
    </citation>
    <scope>NUCLEOTIDE SEQUENCE</scope>
</reference>
<gene>
    <name evidence="1" type="ORF">CSSPTR1EN2_LOCUS14915</name>
</gene>
<keyword evidence="2" id="KW-1185">Reference proteome</keyword>
<organism evidence="1 2">
    <name type="scientific">Sphagnum troendelagicum</name>
    <dbReference type="NCBI Taxonomy" id="128251"/>
    <lineage>
        <taxon>Eukaryota</taxon>
        <taxon>Viridiplantae</taxon>
        <taxon>Streptophyta</taxon>
        <taxon>Embryophyta</taxon>
        <taxon>Bryophyta</taxon>
        <taxon>Sphagnophytina</taxon>
        <taxon>Sphagnopsida</taxon>
        <taxon>Sphagnales</taxon>
        <taxon>Sphagnaceae</taxon>
        <taxon>Sphagnum</taxon>
    </lineage>
</organism>
<name>A0ABP0UEM5_9BRYO</name>
<accession>A0ABP0UEM5</accession>
<sequence length="68" mass="7076">MIAIVAALGVVGNLWSALRSAPPPHPLRSLSQEGGREREPAAAAAAAAVALLLLENPSFLNPIRKKLL</sequence>
<proteinExistence type="predicted"/>
<evidence type="ECO:0000313" key="2">
    <source>
        <dbReference type="Proteomes" id="UP001497512"/>
    </source>
</evidence>
<dbReference type="Proteomes" id="UP001497512">
    <property type="component" value="Chromosome 3"/>
</dbReference>
<dbReference type="EMBL" id="OZ019895">
    <property type="protein sequence ID" value="CAK9219846.1"/>
    <property type="molecule type" value="Genomic_DNA"/>
</dbReference>
<evidence type="ECO:0000313" key="1">
    <source>
        <dbReference type="EMBL" id="CAK9219846.1"/>
    </source>
</evidence>
<protein>
    <submittedName>
        <fullName evidence="1">Uncharacterized protein</fullName>
    </submittedName>
</protein>